<name>A0ACB0JH92_TRIPR</name>
<dbReference type="Proteomes" id="UP001177021">
    <property type="component" value="Unassembled WGS sequence"/>
</dbReference>
<reference evidence="1" key="1">
    <citation type="submission" date="2023-10" db="EMBL/GenBank/DDBJ databases">
        <authorList>
            <person name="Rodriguez Cubillos JULIANA M."/>
            <person name="De Vega J."/>
        </authorList>
    </citation>
    <scope>NUCLEOTIDE SEQUENCE</scope>
</reference>
<evidence type="ECO:0000313" key="2">
    <source>
        <dbReference type="Proteomes" id="UP001177021"/>
    </source>
</evidence>
<protein>
    <submittedName>
        <fullName evidence="1">Uncharacterized protein</fullName>
    </submittedName>
</protein>
<accession>A0ACB0JH92</accession>
<comment type="caution">
    <text evidence="1">The sequence shown here is derived from an EMBL/GenBank/DDBJ whole genome shotgun (WGS) entry which is preliminary data.</text>
</comment>
<sequence>MASQQHKNVKSQKTNSIKNFYTNFEFIFNLFYVFTTLILFCHSSFFPIVLQSFSHLYSFSIFLLSNSFFAFLLLNAIVILLFLLSNQNSEDFSSDTYNQFLKITASPELVTGETNSQYYKITASELVTNPVVSSSELVTDSVVSNSEVRELFPVYEETVRAVTETTMTTTCCTTVTKNGENKVSNEKCYRRVQSECYERRVVADQRRDLKRYNTCVKKKEPERKVCYVEELSKEEFNRTVEEFIAKHKKMQRDESQPQKTEYSPLALKQKY</sequence>
<dbReference type="EMBL" id="CASHSV030000034">
    <property type="protein sequence ID" value="CAJ2643044.1"/>
    <property type="molecule type" value="Genomic_DNA"/>
</dbReference>
<organism evidence="1 2">
    <name type="scientific">Trifolium pratense</name>
    <name type="common">Red clover</name>
    <dbReference type="NCBI Taxonomy" id="57577"/>
    <lineage>
        <taxon>Eukaryota</taxon>
        <taxon>Viridiplantae</taxon>
        <taxon>Streptophyta</taxon>
        <taxon>Embryophyta</taxon>
        <taxon>Tracheophyta</taxon>
        <taxon>Spermatophyta</taxon>
        <taxon>Magnoliopsida</taxon>
        <taxon>eudicotyledons</taxon>
        <taxon>Gunneridae</taxon>
        <taxon>Pentapetalae</taxon>
        <taxon>rosids</taxon>
        <taxon>fabids</taxon>
        <taxon>Fabales</taxon>
        <taxon>Fabaceae</taxon>
        <taxon>Papilionoideae</taxon>
        <taxon>50 kb inversion clade</taxon>
        <taxon>NPAAA clade</taxon>
        <taxon>Hologalegina</taxon>
        <taxon>IRL clade</taxon>
        <taxon>Trifolieae</taxon>
        <taxon>Trifolium</taxon>
    </lineage>
</organism>
<proteinExistence type="predicted"/>
<keyword evidence="2" id="KW-1185">Reference proteome</keyword>
<gene>
    <name evidence="1" type="ORF">MILVUS5_LOCUS12372</name>
</gene>
<evidence type="ECO:0000313" key="1">
    <source>
        <dbReference type="EMBL" id="CAJ2643044.1"/>
    </source>
</evidence>